<comment type="caution">
    <text evidence="1">The sequence shown here is derived from an EMBL/GenBank/DDBJ whole genome shotgun (WGS) entry which is preliminary data.</text>
</comment>
<accession>A0A511YAC4</accession>
<sequence length="111" mass="12561">MEEIKNLTVTGVNHYYKSEKVVILFDDETKYLTFSGCSLIFDSGIIGQKIKIAEEYNGEMGFVIGLKSIGLDADDYKYFLLKGEDGQEHYQNQIRIACKSFEVEFIGKGAL</sequence>
<protein>
    <submittedName>
        <fullName evidence="1">Uncharacterized protein</fullName>
    </submittedName>
</protein>
<evidence type="ECO:0000313" key="2">
    <source>
        <dbReference type="Proteomes" id="UP000321150"/>
    </source>
</evidence>
<dbReference type="EMBL" id="BJYI01000007">
    <property type="protein sequence ID" value="GEN72147.1"/>
    <property type="molecule type" value="Genomic_DNA"/>
</dbReference>
<organism evidence="1 2">
    <name type="scientific">Chryseobacterium lathyri</name>
    <dbReference type="NCBI Taxonomy" id="395933"/>
    <lineage>
        <taxon>Bacteria</taxon>
        <taxon>Pseudomonadati</taxon>
        <taxon>Bacteroidota</taxon>
        <taxon>Flavobacteriia</taxon>
        <taxon>Flavobacteriales</taxon>
        <taxon>Weeksellaceae</taxon>
        <taxon>Chryseobacterium group</taxon>
        <taxon>Chryseobacterium</taxon>
    </lineage>
</organism>
<dbReference type="OrthoDB" id="1451777at2"/>
<proteinExistence type="predicted"/>
<dbReference type="RefSeq" id="WP_146897080.1">
    <property type="nucleotide sequence ID" value="NZ_BJYI01000007.1"/>
</dbReference>
<name>A0A511YAC4_9FLAO</name>
<evidence type="ECO:0000313" key="1">
    <source>
        <dbReference type="EMBL" id="GEN72147.1"/>
    </source>
</evidence>
<gene>
    <name evidence="1" type="ORF">CLA01_22190</name>
</gene>
<dbReference type="AlphaFoldDB" id="A0A511YAC4"/>
<dbReference type="Proteomes" id="UP000321150">
    <property type="component" value="Unassembled WGS sequence"/>
</dbReference>
<reference evidence="1 2" key="1">
    <citation type="submission" date="2019-07" db="EMBL/GenBank/DDBJ databases">
        <title>Whole genome shotgun sequence of Chryseobacterium lathyri NBRC 105250.</title>
        <authorList>
            <person name="Hosoyama A."/>
            <person name="Uohara A."/>
            <person name="Ohji S."/>
            <person name="Ichikawa N."/>
        </authorList>
    </citation>
    <scope>NUCLEOTIDE SEQUENCE [LARGE SCALE GENOMIC DNA]</scope>
    <source>
        <strain evidence="1 2">NBRC 105250</strain>
    </source>
</reference>